<dbReference type="AlphaFoldDB" id="A0A210QKR0"/>
<accession>A0A210QKR0</accession>
<dbReference type="EMBL" id="NEDP02003184">
    <property type="protein sequence ID" value="OWF49286.1"/>
    <property type="molecule type" value="Genomic_DNA"/>
</dbReference>
<keyword evidence="4" id="KW-1185">Reference proteome</keyword>
<feature type="compositionally biased region" description="Low complexity" evidence="1">
    <location>
        <begin position="1"/>
        <end position="17"/>
    </location>
</feature>
<keyword evidence="2" id="KW-0812">Transmembrane</keyword>
<reference evidence="3 4" key="1">
    <citation type="journal article" date="2017" name="Nat. Ecol. Evol.">
        <title>Scallop genome provides insights into evolution of bilaterian karyotype and development.</title>
        <authorList>
            <person name="Wang S."/>
            <person name="Zhang J."/>
            <person name="Jiao W."/>
            <person name="Li J."/>
            <person name="Xun X."/>
            <person name="Sun Y."/>
            <person name="Guo X."/>
            <person name="Huan P."/>
            <person name="Dong B."/>
            <person name="Zhang L."/>
            <person name="Hu X."/>
            <person name="Sun X."/>
            <person name="Wang J."/>
            <person name="Zhao C."/>
            <person name="Wang Y."/>
            <person name="Wang D."/>
            <person name="Huang X."/>
            <person name="Wang R."/>
            <person name="Lv J."/>
            <person name="Li Y."/>
            <person name="Zhang Z."/>
            <person name="Liu B."/>
            <person name="Lu W."/>
            <person name="Hui Y."/>
            <person name="Liang J."/>
            <person name="Zhou Z."/>
            <person name="Hou R."/>
            <person name="Li X."/>
            <person name="Liu Y."/>
            <person name="Li H."/>
            <person name="Ning X."/>
            <person name="Lin Y."/>
            <person name="Zhao L."/>
            <person name="Xing Q."/>
            <person name="Dou J."/>
            <person name="Li Y."/>
            <person name="Mao J."/>
            <person name="Guo H."/>
            <person name="Dou H."/>
            <person name="Li T."/>
            <person name="Mu C."/>
            <person name="Jiang W."/>
            <person name="Fu Q."/>
            <person name="Fu X."/>
            <person name="Miao Y."/>
            <person name="Liu J."/>
            <person name="Yu Q."/>
            <person name="Li R."/>
            <person name="Liao H."/>
            <person name="Li X."/>
            <person name="Kong Y."/>
            <person name="Jiang Z."/>
            <person name="Chourrout D."/>
            <person name="Li R."/>
            <person name="Bao Z."/>
        </authorList>
    </citation>
    <scope>NUCLEOTIDE SEQUENCE [LARGE SCALE GENOMIC DNA]</scope>
    <source>
        <strain evidence="3 4">PY_sf001</strain>
    </source>
</reference>
<evidence type="ECO:0000313" key="3">
    <source>
        <dbReference type="EMBL" id="OWF49286.1"/>
    </source>
</evidence>
<protein>
    <submittedName>
        <fullName evidence="3">Uncharacterized protein</fullName>
    </submittedName>
</protein>
<feature type="compositionally biased region" description="Pro residues" evidence="1">
    <location>
        <begin position="18"/>
        <end position="31"/>
    </location>
</feature>
<proteinExistence type="predicted"/>
<comment type="caution">
    <text evidence="3">The sequence shown here is derived from an EMBL/GenBank/DDBJ whole genome shotgun (WGS) entry which is preliminary data.</text>
</comment>
<dbReference type="OrthoDB" id="10514787at2759"/>
<dbReference type="Proteomes" id="UP000242188">
    <property type="component" value="Unassembled WGS sequence"/>
</dbReference>
<evidence type="ECO:0000313" key="4">
    <source>
        <dbReference type="Proteomes" id="UP000242188"/>
    </source>
</evidence>
<keyword evidence="2" id="KW-0472">Membrane</keyword>
<organism evidence="3 4">
    <name type="scientific">Mizuhopecten yessoensis</name>
    <name type="common">Japanese scallop</name>
    <name type="synonym">Patinopecten yessoensis</name>
    <dbReference type="NCBI Taxonomy" id="6573"/>
    <lineage>
        <taxon>Eukaryota</taxon>
        <taxon>Metazoa</taxon>
        <taxon>Spiralia</taxon>
        <taxon>Lophotrochozoa</taxon>
        <taxon>Mollusca</taxon>
        <taxon>Bivalvia</taxon>
        <taxon>Autobranchia</taxon>
        <taxon>Pteriomorphia</taxon>
        <taxon>Pectinida</taxon>
        <taxon>Pectinoidea</taxon>
        <taxon>Pectinidae</taxon>
        <taxon>Mizuhopecten</taxon>
    </lineage>
</organism>
<gene>
    <name evidence="3" type="ORF">KP79_PYT23350</name>
</gene>
<feature type="transmembrane region" description="Helical" evidence="2">
    <location>
        <begin position="46"/>
        <end position="71"/>
    </location>
</feature>
<keyword evidence="2" id="KW-1133">Transmembrane helix</keyword>
<name>A0A210QKR0_MIZYE</name>
<evidence type="ECO:0000256" key="2">
    <source>
        <dbReference type="SAM" id="Phobius"/>
    </source>
</evidence>
<sequence length="162" mass="18141">MTSTSTNNGSTITTSPATSPPPPIRVPPPITTPSTSVFEGEAGKTILALIALIVVILLILVGVIGLGVWMYHKMYRKAIEKQELSERSKTKTVATQTKLSGRNMEEYIRRMDTVYMSTYKGAQLPGKLDLPARWHQKDPAQFTEPWPKYYHTDQTNYITKVD</sequence>
<evidence type="ECO:0000256" key="1">
    <source>
        <dbReference type="SAM" id="MobiDB-lite"/>
    </source>
</evidence>
<feature type="region of interest" description="Disordered" evidence="1">
    <location>
        <begin position="1"/>
        <end position="33"/>
    </location>
</feature>